<comment type="caution">
    <text evidence="1">The sequence shown here is derived from an EMBL/GenBank/DDBJ whole genome shotgun (WGS) entry which is preliminary data.</text>
</comment>
<gene>
    <name evidence="1" type="ORF">WN944_023314</name>
</gene>
<sequence length="329" mass="35725">MVQPTGTGYESHTHFTYILEYMGERLSIQTVRPTRFKLLNLCFIASSALQNEDSPPNHLFRPTCVPSWLGRVVRLFSDNVLEVVIHESMKRGEHSLHILVNFTPIGARRREPPAPNIGMGVDNPVIVDMGGRFRHPIGHHTVPVPALAPPEMADLGTQAVPSLPLSGMPVNGGPICFPMPTAMSSPVVNGVQVGGATHMHVHAPPQGIMQASPQLQEFHMSHNAPAQHLMEAVRTPPPPQPHMGSNTVYKPIHASSETPSSSAKRAYKCHKCEGIGHSKRFCKITKPIATRPESSTSAAATTMAETRHSWDSAAFPHVMHGDALHAKSA</sequence>
<accession>A0AAP0N2Z9</accession>
<dbReference type="Proteomes" id="UP001428341">
    <property type="component" value="Unassembled WGS sequence"/>
</dbReference>
<protein>
    <submittedName>
        <fullName evidence="1">Uncharacterized protein</fullName>
    </submittedName>
</protein>
<dbReference type="EMBL" id="JBCGBO010000001">
    <property type="protein sequence ID" value="KAK9230347.1"/>
    <property type="molecule type" value="Genomic_DNA"/>
</dbReference>
<dbReference type="AlphaFoldDB" id="A0AAP0N2Z9"/>
<evidence type="ECO:0000313" key="1">
    <source>
        <dbReference type="EMBL" id="KAK9230347.1"/>
    </source>
</evidence>
<evidence type="ECO:0000313" key="2">
    <source>
        <dbReference type="Proteomes" id="UP001428341"/>
    </source>
</evidence>
<organism evidence="1 2">
    <name type="scientific">Citrus x changshan-huyou</name>
    <dbReference type="NCBI Taxonomy" id="2935761"/>
    <lineage>
        <taxon>Eukaryota</taxon>
        <taxon>Viridiplantae</taxon>
        <taxon>Streptophyta</taxon>
        <taxon>Embryophyta</taxon>
        <taxon>Tracheophyta</taxon>
        <taxon>Spermatophyta</taxon>
        <taxon>Magnoliopsida</taxon>
        <taxon>eudicotyledons</taxon>
        <taxon>Gunneridae</taxon>
        <taxon>Pentapetalae</taxon>
        <taxon>rosids</taxon>
        <taxon>malvids</taxon>
        <taxon>Sapindales</taxon>
        <taxon>Rutaceae</taxon>
        <taxon>Aurantioideae</taxon>
        <taxon>Citrus</taxon>
    </lineage>
</organism>
<keyword evidence="2" id="KW-1185">Reference proteome</keyword>
<name>A0AAP0N2Z9_9ROSI</name>
<proteinExistence type="predicted"/>
<reference evidence="1 2" key="1">
    <citation type="submission" date="2024-05" db="EMBL/GenBank/DDBJ databases">
        <title>Haplotype-resolved chromosome-level genome assembly of Huyou (Citrus changshanensis).</title>
        <authorList>
            <person name="Miao C."/>
            <person name="Chen W."/>
            <person name="Wu Y."/>
            <person name="Wang L."/>
            <person name="Zhao S."/>
            <person name="Grierson D."/>
            <person name="Xu C."/>
            <person name="Chen K."/>
        </authorList>
    </citation>
    <scope>NUCLEOTIDE SEQUENCE [LARGE SCALE GENOMIC DNA]</scope>
    <source>
        <strain evidence="1">01-14</strain>
        <tissue evidence="1">Leaf</tissue>
    </source>
</reference>